<keyword evidence="2" id="KW-1185">Reference proteome</keyword>
<dbReference type="EMBL" id="KN822125">
    <property type="protein sequence ID" value="KIM55953.1"/>
    <property type="molecule type" value="Genomic_DNA"/>
</dbReference>
<reference evidence="2" key="2">
    <citation type="submission" date="2015-01" db="EMBL/GenBank/DDBJ databases">
        <title>Evolutionary Origins and Diversification of the Mycorrhizal Mutualists.</title>
        <authorList>
            <consortium name="DOE Joint Genome Institute"/>
            <consortium name="Mycorrhizal Genomics Consortium"/>
            <person name="Kohler A."/>
            <person name="Kuo A."/>
            <person name="Nagy L.G."/>
            <person name="Floudas D."/>
            <person name="Copeland A."/>
            <person name="Barry K.W."/>
            <person name="Cichocki N."/>
            <person name="Veneault-Fourrey C."/>
            <person name="LaButti K."/>
            <person name="Lindquist E.A."/>
            <person name="Lipzen A."/>
            <person name="Lundell T."/>
            <person name="Morin E."/>
            <person name="Murat C."/>
            <person name="Riley R."/>
            <person name="Ohm R."/>
            <person name="Sun H."/>
            <person name="Tunlid A."/>
            <person name="Henrissat B."/>
            <person name="Grigoriev I.V."/>
            <person name="Hibbett D.S."/>
            <person name="Martin F."/>
        </authorList>
    </citation>
    <scope>NUCLEOTIDE SEQUENCE [LARGE SCALE GENOMIC DNA]</scope>
    <source>
        <strain evidence="2">Foug A</strain>
    </source>
</reference>
<gene>
    <name evidence="1" type="ORF">SCLCIDRAFT_278995</name>
</gene>
<organism evidence="1 2">
    <name type="scientific">Scleroderma citrinum Foug A</name>
    <dbReference type="NCBI Taxonomy" id="1036808"/>
    <lineage>
        <taxon>Eukaryota</taxon>
        <taxon>Fungi</taxon>
        <taxon>Dikarya</taxon>
        <taxon>Basidiomycota</taxon>
        <taxon>Agaricomycotina</taxon>
        <taxon>Agaricomycetes</taxon>
        <taxon>Agaricomycetidae</taxon>
        <taxon>Boletales</taxon>
        <taxon>Sclerodermatineae</taxon>
        <taxon>Sclerodermataceae</taxon>
        <taxon>Scleroderma</taxon>
    </lineage>
</organism>
<reference evidence="1 2" key="1">
    <citation type="submission" date="2014-04" db="EMBL/GenBank/DDBJ databases">
        <authorList>
            <consortium name="DOE Joint Genome Institute"/>
            <person name="Kuo A."/>
            <person name="Kohler A."/>
            <person name="Nagy L.G."/>
            <person name="Floudas D."/>
            <person name="Copeland A."/>
            <person name="Barry K.W."/>
            <person name="Cichocki N."/>
            <person name="Veneault-Fourrey C."/>
            <person name="LaButti K."/>
            <person name="Lindquist E.A."/>
            <person name="Lipzen A."/>
            <person name="Lundell T."/>
            <person name="Morin E."/>
            <person name="Murat C."/>
            <person name="Sun H."/>
            <person name="Tunlid A."/>
            <person name="Henrissat B."/>
            <person name="Grigoriev I.V."/>
            <person name="Hibbett D.S."/>
            <person name="Martin F."/>
            <person name="Nordberg H.P."/>
            <person name="Cantor M.N."/>
            <person name="Hua S.X."/>
        </authorList>
    </citation>
    <scope>NUCLEOTIDE SEQUENCE [LARGE SCALE GENOMIC DNA]</scope>
    <source>
        <strain evidence="1 2">Foug A</strain>
    </source>
</reference>
<dbReference type="InParanoid" id="A0A0C2Z281"/>
<accession>A0A0C2Z281</accession>
<evidence type="ECO:0000313" key="2">
    <source>
        <dbReference type="Proteomes" id="UP000053989"/>
    </source>
</evidence>
<dbReference type="Proteomes" id="UP000053989">
    <property type="component" value="Unassembled WGS sequence"/>
</dbReference>
<sequence>MSNFTMYVTHILIKRNLDVLSRLIYNLNNLPTAMEHPAIFSRCNREKMEKKTHMRRGIVVIETLFFQPRASDGDGQVFGILPIVHGMEEHCIFRCVSRRHERNSIPPALKPARCIPGEHATKILHGVRMNLFKRDLAMVNNPADTIEFVSKPDKYIRVRLTHRN</sequence>
<protein>
    <submittedName>
        <fullName evidence="1">Uncharacterized protein</fullName>
    </submittedName>
</protein>
<dbReference type="AlphaFoldDB" id="A0A0C2Z281"/>
<dbReference type="HOGENOM" id="CLU_1620028_0_0_1"/>
<proteinExistence type="predicted"/>
<name>A0A0C2Z281_9AGAM</name>
<evidence type="ECO:0000313" key="1">
    <source>
        <dbReference type="EMBL" id="KIM55953.1"/>
    </source>
</evidence>